<organism evidence="1 2">
    <name type="scientific">Stachybotrys chartarum (strain CBS 109288 / IBT 7711)</name>
    <name type="common">Toxic black mold</name>
    <name type="synonym">Stilbospora chartarum</name>
    <dbReference type="NCBI Taxonomy" id="1280523"/>
    <lineage>
        <taxon>Eukaryota</taxon>
        <taxon>Fungi</taxon>
        <taxon>Dikarya</taxon>
        <taxon>Ascomycota</taxon>
        <taxon>Pezizomycotina</taxon>
        <taxon>Sordariomycetes</taxon>
        <taxon>Hypocreomycetidae</taxon>
        <taxon>Hypocreales</taxon>
        <taxon>Stachybotryaceae</taxon>
        <taxon>Stachybotrys</taxon>
    </lineage>
</organism>
<dbReference type="EMBL" id="KL648207">
    <property type="protein sequence ID" value="KEY71698.1"/>
    <property type="molecule type" value="Genomic_DNA"/>
</dbReference>
<dbReference type="HOGENOM" id="CLU_1391039_0_0_1"/>
<accession>A0A084B2B9</accession>
<dbReference type="Proteomes" id="UP000028045">
    <property type="component" value="Unassembled WGS sequence"/>
</dbReference>
<gene>
    <name evidence="1" type="ORF">S7711_10644</name>
</gene>
<evidence type="ECO:0000313" key="2">
    <source>
        <dbReference type="Proteomes" id="UP000028045"/>
    </source>
</evidence>
<name>A0A084B2B9_STACB</name>
<keyword evidence="2" id="KW-1185">Reference proteome</keyword>
<protein>
    <submittedName>
        <fullName evidence="1">Uncharacterized protein</fullName>
    </submittedName>
</protein>
<sequence>MGLDRTKFSTYMQKRRPHVFNRGEGIEYHSDLFARETKPVIREIETLEELRTNLKVEPATGTTPIYIPTKQVMLDYLKNKGGPPSFTAVFNGSGDCRSQLVGGFRLYKLLSEMRQLLRILSTERGTTWEYRARCVEELAKLSSIIGDLACDANTAELDFFCELDSPFREDFLCQDLRAVASAWRAYETEGPKVCTS</sequence>
<evidence type="ECO:0000313" key="1">
    <source>
        <dbReference type="EMBL" id="KEY71698.1"/>
    </source>
</evidence>
<dbReference type="AlphaFoldDB" id="A0A084B2B9"/>
<proteinExistence type="predicted"/>
<reference evidence="1 2" key="1">
    <citation type="journal article" date="2014" name="BMC Genomics">
        <title>Comparative genome sequencing reveals chemotype-specific gene clusters in the toxigenic black mold Stachybotrys.</title>
        <authorList>
            <person name="Semeiks J."/>
            <person name="Borek D."/>
            <person name="Otwinowski Z."/>
            <person name="Grishin N.V."/>
        </authorList>
    </citation>
    <scope>NUCLEOTIDE SEQUENCE [LARGE SCALE GENOMIC DNA]</scope>
    <source>
        <strain evidence="2">CBS 109288 / IBT 7711</strain>
    </source>
</reference>